<protein>
    <submittedName>
        <fullName evidence="2 3">Uncharacterized protein</fullName>
    </submittedName>
</protein>
<dbReference type="Proteomes" id="UP000008810">
    <property type="component" value="Chromosome 3"/>
</dbReference>
<organism evidence="2">
    <name type="scientific">Brachypodium distachyon</name>
    <name type="common">Purple false brome</name>
    <name type="synonym">Trachynia distachya</name>
    <dbReference type="NCBI Taxonomy" id="15368"/>
    <lineage>
        <taxon>Eukaryota</taxon>
        <taxon>Viridiplantae</taxon>
        <taxon>Streptophyta</taxon>
        <taxon>Embryophyta</taxon>
        <taxon>Tracheophyta</taxon>
        <taxon>Spermatophyta</taxon>
        <taxon>Magnoliopsida</taxon>
        <taxon>Liliopsida</taxon>
        <taxon>Poales</taxon>
        <taxon>Poaceae</taxon>
        <taxon>BOP clade</taxon>
        <taxon>Pooideae</taxon>
        <taxon>Stipodae</taxon>
        <taxon>Brachypodieae</taxon>
        <taxon>Brachypodium</taxon>
    </lineage>
</organism>
<keyword evidence="1" id="KW-0732">Signal</keyword>
<dbReference type="OMA" id="ECCERLT"/>
<reference evidence="2 3" key="1">
    <citation type="journal article" date="2010" name="Nature">
        <title>Genome sequencing and analysis of the model grass Brachypodium distachyon.</title>
        <authorList>
            <consortium name="International Brachypodium Initiative"/>
        </authorList>
    </citation>
    <scope>NUCLEOTIDE SEQUENCE [LARGE SCALE GENOMIC DNA]</scope>
    <source>
        <strain evidence="2 3">Bd21</strain>
    </source>
</reference>
<reference evidence="3" key="3">
    <citation type="submission" date="2018-08" db="UniProtKB">
        <authorList>
            <consortium name="EnsemblPlants"/>
        </authorList>
    </citation>
    <scope>IDENTIFICATION</scope>
    <source>
        <strain evidence="3">cv. Bd21</strain>
    </source>
</reference>
<dbReference type="AlphaFoldDB" id="I1I5U6"/>
<reference evidence="2" key="2">
    <citation type="submission" date="2017-06" db="EMBL/GenBank/DDBJ databases">
        <title>WGS assembly of Brachypodium distachyon.</title>
        <authorList>
            <consortium name="The International Brachypodium Initiative"/>
            <person name="Lucas S."/>
            <person name="Harmon-Smith M."/>
            <person name="Lail K."/>
            <person name="Tice H."/>
            <person name="Grimwood J."/>
            <person name="Bruce D."/>
            <person name="Barry K."/>
            <person name="Shu S."/>
            <person name="Lindquist E."/>
            <person name="Wang M."/>
            <person name="Pitluck S."/>
            <person name="Vogel J.P."/>
            <person name="Garvin D.F."/>
            <person name="Mockler T.C."/>
            <person name="Schmutz J."/>
            <person name="Rokhsar D."/>
            <person name="Bevan M.W."/>
        </authorList>
    </citation>
    <scope>NUCLEOTIDE SEQUENCE</scope>
    <source>
        <strain evidence="2">Bd21</strain>
    </source>
</reference>
<sequence length="70" mass="7243">MAATQSLRVFLVLLALQVCLLLAMMSSTSMVQARPNPGEDDSPPAICCILNPACCVANDAKPPVAITGKA</sequence>
<evidence type="ECO:0000313" key="3">
    <source>
        <dbReference type="EnsemblPlants" id="KQJ97654"/>
    </source>
</evidence>
<feature type="chain" id="PRO_5014095087" evidence="1">
    <location>
        <begin position="34"/>
        <end position="70"/>
    </location>
</feature>
<proteinExistence type="predicted"/>
<evidence type="ECO:0000256" key="1">
    <source>
        <dbReference type="SAM" id="SignalP"/>
    </source>
</evidence>
<feature type="signal peptide" evidence="1">
    <location>
        <begin position="1"/>
        <end position="33"/>
    </location>
</feature>
<dbReference type="EMBL" id="CM000882">
    <property type="protein sequence ID" value="KQJ97654.1"/>
    <property type="molecule type" value="Genomic_DNA"/>
</dbReference>
<evidence type="ECO:0000313" key="4">
    <source>
        <dbReference type="Proteomes" id="UP000008810"/>
    </source>
</evidence>
<keyword evidence="4" id="KW-1185">Reference proteome</keyword>
<dbReference type="Gramene" id="KQJ97654">
    <property type="protein sequence ID" value="KQJ97654"/>
    <property type="gene ID" value="BRADI_3g32462v3"/>
</dbReference>
<name>I1I5U6_BRADI</name>
<dbReference type="HOGENOM" id="CLU_181770_1_0_1"/>
<evidence type="ECO:0000313" key="2">
    <source>
        <dbReference type="EMBL" id="KQJ97654.1"/>
    </source>
</evidence>
<gene>
    <name evidence="2" type="ORF">BRADI_3g32462v3</name>
</gene>
<dbReference type="InParanoid" id="I1I5U6"/>
<accession>I1I5U6</accession>
<dbReference type="EnsemblPlants" id="KQJ97654">
    <property type="protein sequence ID" value="KQJ97654"/>
    <property type="gene ID" value="BRADI_3g32462v3"/>
</dbReference>